<dbReference type="GO" id="GO:0005737">
    <property type="term" value="C:cytoplasm"/>
    <property type="evidence" value="ECO:0007669"/>
    <property type="project" value="TreeGrafter"/>
</dbReference>
<dbReference type="PANTHER" id="PTHR19288">
    <property type="entry name" value="4-NITROPHENYLPHOSPHATASE-RELATED"/>
    <property type="match status" value="1"/>
</dbReference>
<feature type="active site" description="Proton donor" evidence="2">
    <location>
        <position position="12"/>
    </location>
</feature>
<reference evidence="5 6" key="1">
    <citation type="journal article" date="2016" name="Nat. Commun.">
        <title>Thousands of microbial genomes shed light on interconnected biogeochemical processes in an aquifer system.</title>
        <authorList>
            <person name="Anantharaman K."/>
            <person name="Brown C.T."/>
            <person name="Hug L.A."/>
            <person name="Sharon I."/>
            <person name="Castelle C.J."/>
            <person name="Probst A.J."/>
            <person name="Thomas B.C."/>
            <person name="Singh A."/>
            <person name="Wilkins M.J."/>
            <person name="Karaoz U."/>
            <person name="Brodie E.L."/>
            <person name="Williams K.H."/>
            <person name="Hubbard S.S."/>
            <person name="Banfield J.F."/>
        </authorList>
    </citation>
    <scope>NUCLEOTIDE SEQUENCE [LARGE SCALE GENOMIC DNA]</scope>
    <source>
        <strain evidence="6">RIFCSPLOWO2_12_FULL_64_10</strain>
    </source>
</reference>
<evidence type="ECO:0000256" key="4">
    <source>
        <dbReference type="PIRSR" id="PIRSR000915-3"/>
    </source>
</evidence>
<feature type="binding site" evidence="4">
    <location>
        <position position="210"/>
    </location>
    <ligand>
        <name>Mg(2+)</name>
        <dbReference type="ChEBI" id="CHEBI:18420"/>
    </ligand>
</feature>
<dbReference type="Gene3D" id="3.40.50.1000">
    <property type="entry name" value="HAD superfamily/HAD-like"/>
    <property type="match status" value="2"/>
</dbReference>
<dbReference type="InterPro" id="IPR036412">
    <property type="entry name" value="HAD-like_sf"/>
</dbReference>
<feature type="active site" description="Nucleophile" evidence="2">
    <location>
        <position position="10"/>
    </location>
</feature>
<feature type="binding site" evidence="3">
    <location>
        <position position="185"/>
    </location>
    <ligand>
        <name>substrate</name>
    </ligand>
</feature>
<dbReference type="PANTHER" id="PTHR19288:SF46">
    <property type="entry name" value="HALOACID DEHALOGENASE-LIKE HYDROLASE DOMAIN-CONTAINING PROTEIN 2"/>
    <property type="match status" value="1"/>
</dbReference>
<proteinExistence type="inferred from homology"/>
<dbReference type="GO" id="GO:0046872">
    <property type="term" value="F:metal ion binding"/>
    <property type="evidence" value="ECO:0007669"/>
    <property type="project" value="UniProtKB-KW"/>
</dbReference>
<dbReference type="GO" id="GO:0016791">
    <property type="term" value="F:phosphatase activity"/>
    <property type="evidence" value="ECO:0007669"/>
    <property type="project" value="TreeGrafter"/>
</dbReference>
<evidence type="ECO:0000256" key="3">
    <source>
        <dbReference type="PIRSR" id="PIRSR000915-2"/>
    </source>
</evidence>
<evidence type="ECO:0000313" key="5">
    <source>
        <dbReference type="EMBL" id="OGG49847.1"/>
    </source>
</evidence>
<comment type="cofactor">
    <cofactor evidence="4">
        <name>Mg(2+)</name>
        <dbReference type="ChEBI" id="CHEBI:18420"/>
    </cofactor>
    <text evidence="4">Divalent metal ions. Mg(2+) is the most effective.</text>
</comment>
<dbReference type="Pfam" id="PF13344">
    <property type="entry name" value="Hydrolase_6"/>
    <property type="match status" value="1"/>
</dbReference>
<comment type="caution">
    <text evidence="5">The sequence shown here is derived from an EMBL/GenBank/DDBJ whole genome shotgun (WGS) entry which is preliminary data.</text>
</comment>
<evidence type="ECO:0000256" key="2">
    <source>
        <dbReference type="PIRSR" id="PIRSR000915-1"/>
    </source>
</evidence>
<accession>A0A1F6CLD1</accession>
<keyword evidence="4" id="KW-0460">Magnesium</keyword>
<keyword evidence="4" id="KW-0479">Metal-binding</keyword>
<keyword evidence="5" id="KW-0378">Hydrolase</keyword>
<dbReference type="NCBIfam" id="TIGR01549">
    <property type="entry name" value="HAD-SF-IA-v1"/>
    <property type="match status" value="1"/>
</dbReference>
<sequence>MVNFKAFIFDLDGTIYLSERLILGADDVIRALRERGRRVVFLSNKPTDTRETYAAKLTRLGIPAAPEDVINSSLIAARYLGRRMPGARLHVIGEPPLVEELGRAGFAVARRPEETDAVIIAFDRTLTYEKIHFAHRAVRRGGAVMIATNPDAFCPVEGDEFPDAGGTIALLEATTGKRVEVVVGKPSPIMVEAILEHVGVPARACLMVGDRIETDIRMGRDAGMGTALVLTGATTREQARASGVRPDYVLESVRDIAEKIVNGEW</sequence>
<dbReference type="Proteomes" id="UP000178606">
    <property type="component" value="Unassembled WGS sequence"/>
</dbReference>
<gene>
    <name evidence="5" type="ORF">A3F84_15815</name>
</gene>
<comment type="similarity">
    <text evidence="1">Belongs to the HAD-like hydrolase superfamily.</text>
</comment>
<dbReference type="NCBIfam" id="TIGR01460">
    <property type="entry name" value="HAD-SF-IIA"/>
    <property type="match status" value="1"/>
</dbReference>
<dbReference type="PIRSF" id="PIRSF000915">
    <property type="entry name" value="PGP-type_phosphatase"/>
    <property type="match status" value="1"/>
</dbReference>
<evidence type="ECO:0000256" key="1">
    <source>
        <dbReference type="PIRNR" id="PIRNR000915"/>
    </source>
</evidence>
<name>A0A1F6CLD1_HANXR</name>
<dbReference type="InterPro" id="IPR006439">
    <property type="entry name" value="HAD-SF_hydro_IA"/>
</dbReference>
<feature type="binding site" evidence="4">
    <location>
        <position position="12"/>
    </location>
    <ligand>
        <name>Mg(2+)</name>
        <dbReference type="ChEBI" id="CHEBI:18420"/>
    </ligand>
</feature>
<dbReference type="EMBL" id="MFKF01000220">
    <property type="protein sequence ID" value="OGG49847.1"/>
    <property type="molecule type" value="Genomic_DNA"/>
</dbReference>
<dbReference type="InterPro" id="IPR006357">
    <property type="entry name" value="HAD-SF_hydro_IIA"/>
</dbReference>
<dbReference type="AlphaFoldDB" id="A0A1F6CLD1"/>
<protein>
    <submittedName>
        <fullName evidence="5">HAD family hydrolase</fullName>
    </submittedName>
</protein>
<dbReference type="SUPFAM" id="SSF56784">
    <property type="entry name" value="HAD-like"/>
    <property type="match status" value="1"/>
</dbReference>
<dbReference type="InterPro" id="IPR023214">
    <property type="entry name" value="HAD_sf"/>
</dbReference>
<dbReference type="Pfam" id="PF13242">
    <property type="entry name" value="Hydrolase_like"/>
    <property type="match status" value="1"/>
</dbReference>
<evidence type="ECO:0000313" key="6">
    <source>
        <dbReference type="Proteomes" id="UP000178606"/>
    </source>
</evidence>
<feature type="binding site" evidence="4">
    <location>
        <position position="10"/>
    </location>
    <ligand>
        <name>Mg(2+)</name>
        <dbReference type="ChEBI" id="CHEBI:18420"/>
    </ligand>
</feature>
<dbReference type="PROSITE" id="PS01228">
    <property type="entry name" value="COF_1"/>
    <property type="match status" value="1"/>
</dbReference>
<organism evidence="5 6">
    <name type="scientific">Handelsmanbacteria sp. (strain RIFCSPLOWO2_12_FULL_64_10)</name>
    <dbReference type="NCBI Taxonomy" id="1817868"/>
    <lineage>
        <taxon>Bacteria</taxon>
        <taxon>Candidatus Handelsmaniibacteriota</taxon>
    </lineage>
</organism>